<name>A0A1G6ZKZ3_PEPNI</name>
<dbReference type="RefSeq" id="WP_091792297.1">
    <property type="nucleotide sequence ID" value="NZ_FNAF01000013.1"/>
</dbReference>
<evidence type="ECO:0000313" key="2">
    <source>
        <dbReference type="Proteomes" id="UP000198995"/>
    </source>
</evidence>
<proteinExistence type="predicted"/>
<reference evidence="1 2" key="1">
    <citation type="submission" date="2016-10" db="EMBL/GenBank/DDBJ databases">
        <authorList>
            <person name="de Groot N.N."/>
        </authorList>
    </citation>
    <scope>NUCLEOTIDE SEQUENCE [LARGE SCALE GENOMIC DNA]</scope>
    <source>
        <strain evidence="1 2">DSM 20475</strain>
    </source>
</reference>
<gene>
    <name evidence="1" type="ORF">SAMN04489866_11341</name>
</gene>
<dbReference type="Proteomes" id="UP000198995">
    <property type="component" value="Unassembled WGS sequence"/>
</dbReference>
<accession>A0A1G6ZKZ3</accession>
<evidence type="ECO:0000313" key="1">
    <source>
        <dbReference type="EMBL" id="SDE02515.1"/>
    </source>
</evidence>
<protein>
    <submittedName>
        <fullName evidence="1">Uncharacterized protein</fullName>
    </submittedName>
</protein>
<sequence>MKFNGALVKTDERVIGVAVVENDFLDLDPEVRAKRLMQYHKGFGGQVPVLVLLESVENKEKYWGRPDLIPLVKDVPLNMMTFKTWTAPDEV</sequence>
<keyword evidence="2" id="KW-1185">Reference proteome</keyword>
<dbReference type="EMBL" id="FNAF01000013">
    <property type="protein sequence ID" value="SDE02515.1"/>
    <property type="molecule type" value="Genomic_DNA"/>
</dbReference>
<organism evidence="1 2">
    <name type="scientific">Peptococcus niger</name>
    <dbReference type="NCBI Taxonomy" id="2741"/>
    <lineage>
        <taxon>Bacteria</taxon>
        <taxon>Bacillati</taxon>
        <taxon>Bacillota</taxon>
        <taxon>Clostridia</taxon>
        <taxon>Eubacteriales</taxon>
        <taxon>Peptococcaceae</taxon>
        <taxon>Peptococcus</taxon>
    </lineage>
</organism>
<dbReference type="AlphaFoldDB" id="A0A1G6ZKZ3"/>
<dbReference type="STRING" id="2741.SAMN04489866_11341"/>